<name>A0ABS2RN69_9ACTN</name>
<organism evidence="2 3">
    <name type="scientific">Microlunatus panaciterrae</name>
    <dbReference type="NCBI Taxonomy" id="400768"/>
    <lineage>
        <taxon>Bacteria</taxon>
        <taxon>Bacillati</taxon>
        <taxon>Actinomycetota</taxon>
        <taxon>Actinomycetes</taxon>
        <taxon>Propionibacteriales</taxon>
        <taxon>Propionibacteriaceae</taxon>
        <taxon>Microlunatus</taxon>
    </lineage>
</organism>
<evidence type="ECO:0000313" key="3">
    <source>
        <dbReference type="Proteomes" id="UP000704762"/>
    </source>
</evidence>
<keyword evidence="3" id="KW-1185">Reference proteome</keyword>
<evidence type="ECO:0000313" key="2">
    <source>
        <dbReference type="EMBL" id="MBM7800153.1"/>
    </source>
</evidence>
<dbReference type="EMBL" id="JAFBCF010000001">
    <property type="protein sequence ID" value="MBM7800153.1"/>
    <property type="molecule type" value="Genomic_DNA"/>
</dbReference>
<gene>
    <name evidence="2" type="ORF">JOE57_003074</name>
</gene>
<dbReference type="RefSeq" id="WP_204919385.1">
    <property type="nucleotide sequence ID" value="NZ_BAAAQP010000003.1"/>
</dbReference>
<dbReference type="Proteomes" id="UP000704762">
    <property type="component" value="Unassembled WGS sequence"/>
</dbReference>
<reference evidence="2 3" key="1">
    <citation type="submission" date="2021-01" db="EMBL/GenBank/DDBJ databases">
        <title>Sequencing the genomes of 1000 actinobacteria strains.</title>
        <authorList>
            <person name="Klenk H.-P."/>
        </authorList>
    </citation>
    <scope>NUCLEOTIDE SEQUENCE [LARGE SCALE GENOMIC DNA]</scope>
    <source>
        <strain evidence="2 3">DSM 18662</strain>
    </source>
</reference>
<protein>
    <submittedName>
        <fullName evidence="2">Uncharacterized protein</fullName>
    </submittedName>
</protein>
<feature type="transmembrane region" description="Helical" evidence="1">
    <location>
        <begin position="24"/>
        <end position="47"/>
    </location>
</feature>
<evidence type="ECO:0000256" key="1">
    <source>
        <dbReference type="SAM" id="Phobius"/>
    </source>
</evidence>
<proteinExistence type="predicted"/>
<accession>A0ABS2RN69</accession>
<sequence>MPQQTTSTPPSVDRDPARWLSSRALPVLTLLLATALLATIVIALLLWHTPVMEPLDIPTAGRG</sequence>
<keyword evidence="1" id="KW-0472">Membrane</keyword>
<keyword evidence="1" id="KW-0812">Transmembrane</keyword>
<keyword evidence="1" id="KW-1133">Transmembrane helix</keyword>
<comment type="caution">
    <text evidence="2">The sequence shown here is derived from an EMBL/GenBank/DDBJ whole genome shotgun (WGS) entry which is preliminary data.</text>
</comment>